<protein>
    <submittedName>
        <fullName evidence="2">Predicted protein</fullName>
    </submittedName>
</protein>
<organism evidence="3">
    <name type="scientific">Naegleria gruberi</name>
    <name type="common">Amoeba</name>
    <dbReference type="NCBI Taxonomy" id="5762"/>
    <lineage>
        <taxon>Eukaryota</taxon>
        <taxon>Discoba</taxon>
        <taxon>Heterolobosea</taxon>
        <taxon>Tetramitia</taxon>
        <taxon>Eutetramitia</taxon>
        <taxon>Vahlkampfiidae</taxon>
        <taxon>Naegleria</taxon>
    </lineage>
</organism>
<dbReference type="Proteomes" id="UP000006671">
    <property type="component" value="Unassembled WGS sequence"/>
</dbReference>
<dbReference type="EMBL" id="GG738889">
    <property type="protein sequence ID" value="EFC40916.1"/>
    <property type="molecule type" value="Genomic_DNA"/>
</dbReference>
<keyword evidence="3" id="KW-1185">Reference proteome</keyword>
<accession>D2VQQ7</accession>
<dbReference type="AlphaFoldDB" id="D2VQQ7"/>
<feature type="region of interest" description="Disordered" evidence="1">
    <location>
        <begin position="193"/>
        <end position="236"/>
    </location>
</feature>
<dbReference type="InParanoid" id="D2VQQ7"/>
<dbReference type="KEGG" id="ngr:NAEGRDRAFT_71312"/>
<dbReference type="RefSeq" id="XP_002673660.1">
    <property type="nucleotide sequence ID" value="XM_002673614.1"/>
</dbReference>
<evidence type="ECO:0000313" key="3">
    <source>
        <dbReference type="Proteomes" id="UP000006671"/>
    </source>
</evidence>
<evidence type="ECO:0000256" key="1">
    <source>
        <dbReference type="SAM" id="MobiDB-lite"/>
    </source>
</evidence>
<reference evidence="2 3" key="1">
    <citation type="journal article" date="2010" name="Cell">
        <title>The genome of Naegleria gruberi illuminates early eukaryotic versatility.</title>
        <authorList>
            <person name="Fritz-Laylin L.K."/>
            <person name="Prochnik S.E."/>
            <person name="Ginger M.L."/>
            <person name="Dacks J.B."/>
            <person name="Carpenter M.L."/>
            <person name="Field M.C."/>
            <person name="Kuo A."/>
            <person name="Paredez A."/>
            <person name="Chapman J."/>
            <person name="Pham J."/>
            <person name="Shu S."/>
            <person name="Neupane R."/>
            <person name="Cipriano M."/>
            <person name="Mancuso J."/>
            <person name="Tu H."/>
            <person name="Salamov A."/>
            <person name="Lindquist E."/>
            <person name="Shapiro H."/>
            <person name="Lucas S."/>
            <person name="Grigoriev I.V."/>
            <person name="Cande W.Z."/>
            <person name="Fulton C."/>
            <person name="Rokhsar D.S."/>
            <person name="Dawson S.C."/>
        </authorList>
    </citation>
    <scope>NUCLEOTIDE SEQUENCE [LARGE SCALE GENOMIC DNA]</scope>
    <source>
        <strain evidence="2 3">NEG-M</strain>
    </source>
</reference>
<evidence type="ECO:0000313" key="2">
    <source>
        <dbReference type="EMBL" id="EFC40916.1"/>
    </source>
</evidence>
<proteinExistence type="predicted"/>
<name>D2VQQ7_NAEGR</name>
<gene>
    <name evidence="2" type="ORF">NAEGRDRAFT_71312</name>
</gene>
<dbReference type="GeneID" id="8855930"/>
<dbReference type="VEuPathDB" id="AmoebaDB:NAEGRDRAFT_71312"/>
<sequence>MNHHHAESYMNGWMVSRWSSSNNSDSNKSCLFTHSEPSSPREVYMSCFSHNAFAMKPQQGFHSNANVGSASCSASCEDYFYNAKDKLNYDNGCSSSSRKDFHETVSVTSVEGHSTLSTDISDSYSTFLKLDVEDFIQSCISQSQKHSLSTCIKHASQQTKPQQHSKSQFKQIYETNPVLNASTLQLEETIALTNPPSLPLPPKISKNSSSRKTHSSSSSSLDSLVPERRKRNKRSYLPGERKMIMWKWNKATIKEGL</sequence>